<accession>A0AAN5DGP2</accession>
<protein>
    <recommendedName>
        <fullName evidence="11">UDP-glucuronosyltransferase</fullName>
        <ecNumber evidence="11">2.4.1.17</ecNumber>
    </recommendedName>
</protein>
<evidence type="ECO:0000256" key="2">
    <source>
        <dbReference type="ARBA" id="ARBA00009995"/>
    </source>
</evidence>
<dbReference type="Proteomes" id="UP001328107">
    <property type="component" value="Unassembled WGS sequence"/>
</dbReference>
<evidence type="ECO:0000256" key="11">
    <source>
        <dbReference type="RuleBase" id="RU362059"/>
    </source>
</evidence>
<feature type="compositionally biased region" description="Polar residues" evidence="12">
    <location>
        <begin position="192"/>
        <end position="201"/>
    </location>
</feature>
<dbReference type="PROSITE" id="PS00375">
    <property type="entry name" value="UDPGT"/>
    <property type="match status" value="1"/>
</dbReference>
<keyword evidence="14" id="KW-1185">Reference proteome</keyword>
<evidence type="ECO:0000256" key="6">
    <source>
        <dbReference type="ARBA" id="ARBA00022729"/>
    </source>
</evidence>
<dbReference type="InterPro" id="IPR002213">
    <property type="entry name" value="UDP_glucos_trans"/>
</dbReference>
<keyword evidence="7" id="KW-1133">Transmembrane helix</keyword>
<keyword evidence="4 10" id="KW-0808">Transferase</keyword>
<dbReference type="GO" id="GO:0015020">
    <property type="term" value="F:glucuronosyltransferase activity"/>
    <property type="evidence" value="ECO:0007669"/>
    <property type="project" value="UniProtKB-EC"/>
</dbReference>
<evidence type="ECO:0000313" key="13">
    <source>
        <dbReference type="EMBL" id="GMR62869.1"/>
    </source>
</evidence>
<evidence type="ECO:0000256" key="10">
    <source>
        <dbReference type="RuleBase" id="RU003718"/>
    </source>
</evidence>
<evidence type="ECO:0000256" key="12">
    <source>
        <dbReference type="SAM" id="MobiDB-lite"/>
    </source>
</evidence>
<comment type="subcellular location">
    <subcellularLocation>
        <location evidence="1 11">Membrane</location>
        <topology evidence="1 11">Single-pass membrane protein</topology>
    </subcellularLocation>
</comment>
<keyword evidence="3 10" id="KW-0328">Glycosyltransferase</keyword>
<dbReference type="CDD" id="cd03784">
    <property type="entry name" value="GT1_Gtf-like"/>
    <property type="match status" value="1"/>
</dbReference>
<dbReference type="AlphaFoldDB" id="A0AAN5DGP2"/>
<proteinExistence type="inferred from homology"/>
<dbReference type="EMBL" id="BTRK01000006">
    <property type="protein sequence ID" value="GMR62869.1"/>
    <property type="molecule type" value="Genomic_DNA"/>
</dbReference>
<keyword evidence="5" id="KW-0812">Transmembrane</keyword>
<dbReference type="SUPFAM" id="SSF53756">
    <property type="entry name" value="UDP-Glycosyltransferase/glycogen phosphorylase"/>
    <property type="match status" value="1"/>
</dbReference>
<dbReference type="Gene3D" id="3.40.50.2000">
    <property type="entry name" value="Glycogen Phosphorylase B"/>
    <property type="match status" value="1"/>
</dbReference>
<dbReference type="PANTHER" id="PTHR48043:SF23">
    <property type="entry name" value="UDP-GLUCURONOSYLTRANSFERASE"/>
    <property type="match status" value="1"/>
</dbReference>
<comment type="caution">
    <text evidence="13">The sequence shown here is derived from an EMBL/GenBank/DDBJ whole genome shotgun (WGS) entry which is preliminary data.</text>
</comment>
<name>A0AAN5DGP2_9BILA</name>
<evidence type="ECO:0000256" key="1">
    <source>
        <dbReference type="ARBA" id="ARBA00004167"/>
    </source>
</evidence>
<sequence>MTCHKYHPPRPMYLQSVASNSLVLLNSEPLLDYPRPTVHRVIEIGGIVISAAYEPLDEYWSDVLSRRNRTVIISFGTYIKASAMPETYKATIKRTLSVFNDVTFICKYENPEHNVSHGIENIVVTKWLPQVALLNDPRLTAFITHGGQGSTLEAAYAGIPMLMVPTQGDQLRNDAMIKRVGLGDIVSLSDLENGNRTTKSQGETRSRDAEGPSVYCQRETRAQLGISRKVRPSANARSRGNEDRLRPLLPNRCVPIPRICLTSDSGIDRPLLCCQLSLLLQKEEMRCSEAGIGHNLIVF</sequence>
<dbReference type="FunFam" id="3.40.50.2000:FF:000038">
    <property type="entry name" value="UDP-GlucuronosylTransferase"/>
    <property type="match status" value="1"/>
</dbReference>
<keyword evidence="6" id="KW-0732">Signal</keyword>
<reference evidence="14" key="1">
    <citation type="submission" date="2022-10" db="EMBL/GenBank/DDBJ databases">
        <title>Genome assembly of Pristionchus species.</title>
        <authorList>
            <person name="Yoshida K."/>
            <person name="Sommer R.J."/>
        </authorList>
    </citation>
    <scope>NUCLEOTIDE SEQUENCE [LARGE SCALE GENOMIC DNA]</scope>
    <source>
        <strain evidence="14">RS5460</strain>
    </source>
</reference>
<comment type="similarity">
    <text evidence="2 10">Belongs to the UDP-glycosyltransferase family.</text>
</comment>
<dbReference type="InterPro" id="IPR035595">
    <property type="entry name" value="UDP_glycos_trans_CS"/>
</dbReference>
<dbReference type="InterPro" id="IPR050271">
    <property type="entry name" value="UDP-glycosyltransferase"/>
</dbReference>
<feature type="region of interest" description="Disordered" evidence="12">
    <location>
        <begin position="192"/>
        <end position="214"/>
    </location>
</feature>
<keyword evidence="8" id="KW-0472">Membrane</keyword>
<evidence type="ECO:0000313" key="14">
    <source>
        <dbReference type="Proteomes" id="UP001328107"/>
    </source>
</evidence>
<evidence type="ECO:0000256" key="7">
    <source>
        <dbReference type="ARBA" id="ARBA00022989"/>
    </source>
</evidence>
<dbReference type="EC" id="2.4.1.17" evidence="11"/>
<dbReference type="GO" id="GO:0016020">
    <property type="term" value="C:membrane"/>
    <property type="evidence" value="ECO:0007669"/>
    <property type="project" value="UniProtKB-SubCell"/>
</dbReference>
<evidence type="ECO:0000256" key="9">
    <source>
        <dbReference type="ARBA" id="ARBA00047475"/>
    </source>
</evidence>
<evidence type="ECO:0000256" key="4">
    <source>
        <dbReference type="ARBA" id="ARBA00022679"/>
    </source>
</evidence>
<evidence type="ECO:0000256" key="3">
    <source>
        <dbReference type="ARBA" id="ARBA00022676"/>
    </source>
</evidence>
<comment type="catalytic activity">
    <reaction evidence="9 11">
        <text>glucuronate acceptor + UDP-alpha-D-glucuronate = acceptor beta-D-glucuronoside + UDP + H(+)</text>
        <dbReference type="Rhea" id="RHEA:21032"/>
        <dbReference type="ChEBI" id="CHEBI:15378"/>
        <dbReference type="ChEBI" id="CHEBI:58052"/>
        <dbReference type="ChEBI" id="CHEBI:58223"/>
        <dbReference type="ChEBI" id="CHEBI:132367"/>
        <dbReference type="ChEBI" id="CHEBI:132368"/>
        <dbReference type="EC" id="2.4.1.17"/>
    </reaction>
</comment>
<evidence type="ECO:0000256" key="5">
    <source>
        <dbReference type="ARBA" id="ARBA00022692"/>
    </source>
</evidence>
<gene>
    <name evidence="13" type="ORF">PMAYCL1PPCAC_33064</name>
</gene>
<dbReference type="PANTHER" id="PTHR48043">
    <property type="entry name" value="EG:EG0003.4 PROTEIN-RELATED"/>
    <property type="match status" value="1"/>
</dbReference>
<organism evidence="13 14">
    <name type="scientific">Pristionchus mayeri</name>
    <dbReference type="NCBI Taxonomy" id="1317129"/>
    <lineage>
        <taxon>Eukaryota</taxon>
        <taxon>Metazoa</taxon>
        <taxon>Ecdysozoa</taxon>
        <taxon>Nematoda</taxon>
        <taxon>Chromadorea</taxon>
        <taxon>Rhabditida</taxon>
        <taxon>Rhabditina</taxon>
        <taxon>Diplogasteromorpha</taxon>
        <taxon>Diplogasteroidea</taxon>
        <taxon>Neodiplogasteridae</taxon>
        <taxon>Pristionchus</taxon>
    </lineage>
</organism>
<dbReference type="Pfam" id="PF00201">
    <property type="entry name" value="UDPGT"/>
    <property type="match status" value="1"/>
</dbReference>
<evidence type="ECO:0000256" key="8">
    <source>
        <dbReference type="ARBA" id="ARBA00023136"/>
    </source>
</evidence>